<feature type="transmembrane region" description="Helical" evidence="2">
    <location>
        <begin position="6"/>
        <end position="26"/>
    </location>
</feature>
<name>A0ABM7FMC3_9STAP</name>
<evidence type="ECO:0000313" key="4">
    <source>
        <dbReference type="Proteomes" id="UP000274772"/>
    </source>
</evidence>
<reference evidence="3 4" key="1">
    <citation type="submission" date="2018-05" db="EMBL/GenBank/DDBJ databases">
        <title>Complete genome sequencing of three human clinical isolates of Staphylococcus caprae reveals virulence factors similar to those of S. epidermidis and S. capitis.</title>
        <authorList>
            <person name="Watanabe S."/>
            <person name="Cui L."/>
        </authorList>
    </citation>
    <scope>NUCLEOTIDE SEQUENCE [LARGE SCALE GENOMIC DNA]</scope>
    <source>
        <strain evidence="3 4">JMUB590</strain>
    </source>
</reference>
<sequence length="70" mass="8228">MGYIFLWIFAIYGLIRFVFGIGKGIASLIKGMIKGAIDGYQHPEKYPNYLSKEEQRRQNFRKERARQKDA</sequence>
<keyword evidence="2" id="KW-0812">Transmembrane</keyword>
<accession>A0ABM7FMC3</accession>
<dbReference type="Proteomes" id="UP000274772">
    <property type="component" value="Chromosome"/>
</dbReference>
<evidence type="ECO:0000256" key="1">
    <source>
        <dbReference type="SAM" id="MobiDB-lite"/>
    </source>
</evidence>
<keyword evidence="2" id="KW-1133">Transmembrane helix</keyword>
<dbReference type="EMBL" id="AP018586">
    <property type="protein sequence ID" value="BBD91260.1"/>
    <property type="molecule type" value="Genomic_DNA"/>
</dbReference>
<keyword evidence="4" id="KW-1185">Reference proteome</keyword>
<keyword evidence="2" id="KW-0472">Membrane</keyword>
<protein>
    <submittedName>
        <fullName evidence="3">Uncharacterized protein</fullName>
    </submittedName>
</protein>
<dbReference type="GeneID" id="58049930"/>
<evidence type="ECO:0000256" key="2">
    <source>
        <dbReference type="SAM" id="Phobius"/>
    </source>
</evidence>
<organism evidence="3 4">
    <name type="scientific">Staphylococcus caprae</name>
    <dbReference type="NCBI Taxonomy" id="29380"/>
    <lineage>
        <taxon>Bacteria</taxon>
        <taxon>Bacillati</taxon>
        <taxon>Bacillota</taxon>
        <taxon>Bacilli</taxon>
        <taxon>Bacillales</taxon>
        <taxon>Staphylococcaceae</taxon>
        <taxon>Staphylococcus</taxon>
    </lineage>
</organism>
<gene>
    <name evidence="3" type="ORF">JMUB590_0150</name>
</gene>
<evidence type="ECO:0000313" key="3">
    <source>
        <dbReference type="EMBL" id="BBD91260.1"/>
    </source>
</evidence>
<feature type="region of interest" description="Disordered" evidence="1">
    <location>
        <begin position="51"/>
        <end position="70"/>
    </location>
</feature>
<dbReference type="RefSeq" id="WP_002444818.1">
    <property type="nucleotide sequence ID" value="NZ_AP018585.1"/>
</dbReference>
<proteinExistence type="predicted"/>